<name>A0A143YEC0_9LACT</name>
<accession>A0A143YEC0</accession>
<evidence type="ECO:0000313" key="8">
    <source>
        <dbReference type="Proteomes" id="UP000242754"/>
    </source>
</evidence>
<dbReference type="EMBL" id="FJNE01000002">
    <property type="protein sequence ID" value="CZQ87853.1"/>
    <property type="molecule type" value="Genomic_DNA"/>
</dbReference>
<protein>
    <recommendedName>
        <fullName evidence="5">Pseudouridine synthase</fullName>
        <ecNumber evidence="5">5.4.99.-</ecNumber>
    </recommendedName>
</protein>
<evidence type="ECO:0000259" key="6">
    <source>
        <dbReference type="SMART" id="SM00363"/>
    </source>
</evidence>
<evidence type="ECO:0000256" key="5">
    <source>
        <dbReference type="RuleBase" id="RU003887"/>
    </source>
</evidence>
<dbReference type="Proteomes" id="UP000242754">
    <property type="component" value="Unassembled WGS sequence"/>
</dbReference>
<dbReference type="InterPro" id="IPR020094">
    <property type="entry name" value="TruA/RsuA/RluB/E/F_N"/>
</dbReference>
<keyword evidence="8" id="KW-1185">Reference proteome</keyword>
<reference evidence="7 8" key="1">
    <citation type="submission" date="2016-02" db="EMBL/GenBank/DDBJ databases">
        <authorList>
            <person name="Wen L."/>
            <person name="He K."/>
            <person name="Yang H."/>
        </authorList>
    </citation>
    <scope>NUCLEOTIDE SEQUENCE [LARGE SCALE GENOMIC DNA]</scope>
    <source>
        <strain evidence="7">Trichococcus palustris</strain>
    </source>
</reference>
<dbReference type="RefSeq" id="WP_177194380.1">
    <property type="nucleotide sequence ID" value="NZ_FJNE01000002.1"/>
</dbReference>
<dbReference type="InterPro" id="IPR018496">
    <property type="entry name" value="PsdUridine_synth_RsuA/RluB_CS"/>
</dbReference>
<dbReference type="InterPro" id="IPR020103">
    <property type="entry name" value="PsdUridine_synth_cat_dom_sf"/>
</dbReference>
<dbReference type="CDD" id="cd02553">
    <property type="entry name" value="PseudoU_synth_RsuA"/>
    <property type="match status" value="1"/>
</dbReference>
<dbReference type="InterPro" id="IPR002942">
    <property type="entry name" value="S4_RNA-bd"/>
</dbReference>
<dbReference type="InterPro" id="IPR006145">
    <property type="entry name" value="PsdUridine_synth_RsuA/RluA"/>
</dbReference>
<evidence type="ECO:0000256" key="4">
    <source>
        <dbReference type="PROSITE-ProRule" id="PRU00182"/>
    </source>
</evidence>
<dbReference type="Gene3D" id="3.30.70.580">
    <property type="entry name" value="Pseudouridine synthase I, catalytic domain, N-terminal subdomain"/>
    <property type="match status" value="1"/>
</dbReference>
<dbReference type="CDD" id="cd00165">
    <property type="entry name" value="S4"/>
    <property type="match status" value="1"/>
</dbReference>
<dbReference type="FunFam" id="3.30.70.1560:FF:000001">
    <property type="entry name" value="Pseudouridine synthase"/>
    <property type="match status" value="1"/>
</dbReference>
<dbReference type="PANTHER" id="PTHR47683">
    <property type="entry name" value="PSEUDOURIDINE SYNTHASE FAMILY PROTEIN-RELATED"/>
    <property type="match status" value="1"/>
</dbReference>
<gene>
    <name evidence="7" type="ORF">Tpal_951</name>
</gene>
<keyword evidence="3 5" id="KW-0413">Isomerase</keyword>
<dbReference type="PROSITE" id="PS50889">
    <property type="entry name" value="S4"/>
    <property type="match status" value="1"/>
</dbReference>
<dbReference type="GO" id="GO:0120159">
    <property type="term" value="F:rRNA pseudouridine synthase activity"/>
    <property type="evidence" value="ECO:0007669"/>
    <property type="project" value="UniProtKB-ARBA"/>
</dbReference>
<dbReference type="EC" id="5.4.99.-" evidence="5"/>
<dbReference type="Pfam" id="PF01479">
    <property type="entry name" value="S4"/>
    <property type="match status" value="1"/>
</dbReference>
<dbReference type="Pfam" id="PF00849">
    <property type="entry name" value="PseudoU_synth_2"/>
    <property type="match status" value="1"/>
</dbReference>
<dbReference type="NCBIfam" id="TIGR00093">
    <property type="entry name" value="pseudouridine synthase"/>
    <property type="match status" value="1"/>
</dbReference>
<dbReference type="PANTHER" id="PTHR47683:SF4">
    <property type="entry name" value="PSEUDOURIDINE SYNTHASE"/>
    <property type="match status" value="1"/>
</dbReference>
<dbReference type="InterPro" id="IPR000748">
    <property type="entry name" value="PsdUridine_synth_RsuA/RluB/E/F"/>
</dbReference>
<dbReference type="SMART" id="SM00363">
    <property type="entry name" value="S4"/>
    <property type="match status" value="1"/>
</dbReference>
<dbReference type="GO" id="GO:0000455">
    <property type="term" value="P:enzyme-directed rRNA pseudouridine synthesis"/>
    <property type="evidence" value="ECO:0007669"/>
    <property type="project" value="UniProtKB-ARBA"/>
</dbReference>
<dbReference type="GO" id="GO:0003723">
    <property type="term" value="F:RNA binding"/>
    <property type="evidence" value="ECO:0007669"/>
    <property type="project" value="UniProtKB-KW"/>
</dbReference>
<evidence type="ECO:0000313" key="7">
    <source>
        <dbReference type="EMBL" id="CZQ87853.1"/>
    </source>
</evidence>
<dbReference type="STRING" id="140314.SAMN04488076_1056"/>
<dbReference type="InterPro" id="IPR050343">
    <property type="entry name" value="RsuA_PseudoU_synthase"/>
</dbReference>
<dbReference type="AlphaFoldDB" id="A0A143YEC0"/>
<evidence type="ECO:0000256" key="3">
    <source>
        <dbReference type="ARBA" id="ARBA00023235"/>
    </source>
</evidence>
<dbReference type="Gene3D" id="3.10.290.10">
    <property type="entry name" value="RNA-binding S4 domain"/>
    <property type="match status" value="1"/>
</dbReference>
<dbReference type="PROSITE" id="PS01149">
    <property type="entry name" value="PSI_RSU"/>
    <property type="match status" value="1"/>
</dbReference>
<dbReference type="GO" id="GO:0005829">
    <property type="term" value="C:cytosol"/>
    <property type="evidence" value="ECO:0007669"/>
    <property type="project" value="UniProtKB-ARBA"/>
</dbReference>
<keyword evidence="2 4" id="KW-0694">RNA-binding</keyword>
<dbReference type="InterPro" id="IPR042092">
    <property type="entry name" value="PsdUridine_s_RsuA/RluB/E/F_cat"/>
</dbReference>
<comment type="similarity">
    <text evidence="1 5">Belongs to the pseudouridine synthase RsuA family.</text>
</comment>
<feature type="domain" description="RNA-binding S4" evidence="6">
    <location>
        <begin position="1"/>
        <end position="59"/>
    </location>
</feature>
<dbReference type="InterPro" id="IPR036986">
    <property type="entry name" value="S4_RNA-bd_sf"/>
</dbReference>
<dbReference type="SUPFAM" id="SSF55174">
    <property type="entry name" value="Alpha-L RNA-binding motif"/>
    <property type="match status" value="1"/>
</dbReference>
<proteinExistence type="inferred from homology"/>
<dbReference type="FunFam" id="3.10.290.10:FF:000003">
    <property type="entry name" value="Pseudouridine synthase"/>
    <property type="match status" value="1"/>
</dbReference>
<dbReference type="SUPFAM" id="SSF55120">
    <property type="entry name" value="Pseudouridine synthase"/>
    <property type="match status" value="1"/>
</dbReference>
<organism evidence="7 8">
    <name type="scientific">Trichococcus palustris</name>
    <dbReference type="NCBI Taxonomy" id="140314"/>
    <lineage>
        <taxon>Bacteria</taxon>
        <taxon>Bacillati</taxon>
        <taxon>Bacillota</taxon>
        <taxon>Bacilli</taxon>
        <taxon>Lactobacillales</taxon>
        <taxon>Carnobacteriaceae</taxon>
        <taxon>Trichococcus</taxon>
    </lineage>
</organism>
<evidence type="ECO:0000256" key="2">
    <source>
        <dbReference type="ARBA" id="ARBA00022884"/>
    </source>
</evidence>
<dbReference type="Gene3D" id="3.30.70.1560">
    <property type="entry name" value="Alpha-L RNA-binding motif"/>
    <property type="match status" value="1"/>
</dbReference>
<sequence length="247" mass="27824">MRLDKLLSNSGYGSRKEVKQLLKNKVVTVNGKVQSKGEAKVDSEKDVILVGGEAVHYQEFIYIMMNKPQGVLSATEDNHQKTVIDLLPLEFQEYEPFPVGRLDKDTEGLLLLTNDGKLAHFLLSPKRHVDKVYLAEIAGIMSEADRQTFEKGVILEDGYLCLPAKMDVLSIDEEKATSEVHITIKEGKFHQVKRMVMAVGKEVTYLKRMTMGPLQLDEKLAKGAYRLLSEAEIAILREHLPDSIRKS</sequence>
<evidence type="ECO:0000256" key="1">
    <source>
        <dbReference type="ARBA" id="ARBA00008348"/>
    </source>
</evidence>